<sequence length="96" mass="10239">MNRPSDPSPPPLNSHELPPPTADGVDIGNPEVGNPYSRKNVPTSGTSATQEAFKRLYIILIVIGLSIGVVAAIGVVNLLNRWGLTQPPQSVEETNR</sequence>
<gene>
    <name evidence="3" type="ORF">NG792_04400</name>
</gene>
<comment type="caution">
    <text evidence="3">The sequence shown here is derived from an EMBL/GenBank/DDBJ whole genome shotgun (WGS) entry which is preliminary data.</text>
</comment>
<keyword evidence="2" id="KW-1133">Transmembrane helix</keyword>
<evidence type="ECO:0000256" key="2">
    <source>
        <dbReference type="SAM" id="Phobius"/>
    </source>
</evidence>
<evidence type="ECO:0000313" key="3">
    <source>
        <dbReference type="EMBL" id="MCT7976969.1"/>
    </source>
</evidence>
<feature type="transmembrane region" description="Helical" evidence="2">
    <location>
        <begin position="56"/>
        <end position="79"/>
    </location>
</feature>
<dbReference type="EMBL" id="JAMXFA010000004">
    <property type="protein sequence ID" value="MCT7976969.1"/>
    <property type="molecule type" value="Genomic_DNA"/>
</dbReference>
<reference evidence="3 4" key="1">
    <citation type="journal article" date="2022" name="Front. Microbiol.">
        <title>High genomic differentiation and limited gene flow indicate recent cryptic speciation within the genus Laspinema (cyanobacteria).</title>
        <authorList>
            <person name="Stanojkovic A."/>
            <person name="Skoupy S."/>
            <person name="Skaloud P."/>
            <person name="Dvorak P."/>
        </authorList>
    </citation>
    <scope>NUCLEOTIDE SEQUENCE [LARGE SCALE GENOMIC DNA]</scope>
    <source>
        <strain evidence="3 4">D3b</strain>
    </source>
</reference>
<accession>A0ABT2N2Q3</accession>
<keyword evidence="4" id="KW-1185">Reference proteome</keyword>
<name>A0ABT2N2Q3_9CYAN</name>
<dbReference type="Proteomes" id="UP001525961">
    <property type="component" value="Unassembled WGS sequence"/>
</dbReference>
<keyword evidence="2" id="KW-0472">Membrane</keyword>
<feature type="region of interest" description="Disordered" evidence="1">
    <location>
        <begin position="1"/>
        <end position="47"/>
    </location>
</feature>
<feature type="compositionally biased region" description="Pro residues" evidence="1">
    <location>
        <begin position="1"/>
        <end position="21"/>
    </location>
</feature>
<keyword evidence="2" id="KW-0812">Transmembrane</keyword>
<evidence type="ECO:0000256" key="1">
    <source>
        <dbReference type="SAM" id="MobiDB-lite"/>
    </source>
</evidence>
<evidence type="ECO:0000313" key="4">
    <source>
        <dbReference type="Proteomes" id="UP001525961"/>
    </source>
</evidence>
<organism evidence="3 4">
    <name type="scientific">Laspinema olomoucense D3b</name>
    <dbReference type="NCBI Taxonomy" id="2953688"/>
    <lineage>
        <taxon>Bacteria</taxon>
        <taxon>Bacillati</taxon>
        <taxon>Cyanobacteriota</taxon>
        <taxon>Cyanophyceae</taxon>
        <taxon>Oscillatoriophycideae</taxon>
        <taxon>Oscillatoriales</taxon>
        <taxon>Laspinemataceae</taxon>
        <taxon>Laspinema</taxon>
        <taxon>Laspinema olomoucense</taxon>
    </lineage>
</organism>
<protein>
    <submittedName>
        <fullName evidence="3">Uncharacterized protein</fullName>
    </submittedName>
</protein>
<proteinExistence type="predicted"/>
<dbReference type="RefSeq" id="WP_261234678.1">
    <property type="nucleotide sequence ID" value="NZ_JAMXFA010000004.1"/>
</dbReference>